<proteinExistence type="predicted"/>
<feature type="region of interest" description="Disordered" evidence="1">
    <location>
        <begin position="259"/>
        <end position="284"/>
    </location>
</feature>
<evidence type="ECO:0000256" key="1">
    <source>
        <dbReference type="SAM" id="MobiDB-lite"/>
    </source>
</evidence>
<organism evidence="2">
    <name type="scientific">marine sediment metagenome</name>
    <dbReference type="NCBI Taxonomy" id="412755"/>
    <lineage>
        <taxon>unclassified sequences</taxon>
        <taxon>metagenomes</taxon>
        <taxon>ecological metagenomes</taxon>
    </lineage>
</organism>
<sequence>GGSQLVPWKDEDTEIWACNDLPQRYNGFRFDRCFQFHSDHDRMRVAWPEWENHLAWLRQPHDLLIYMQEEYDNVPSGIRFPKEKIEAMVPHGWYFAHTFCWMVAFAILLEYEEIHLYGVGSFSGEPMSADRCIHYWIGVAEGRGIKVEIHGEGELFVIEQVVRSKKQYGYDLTRLVLEHQGPDPMSGTFPPNGPPDYPELDTLQLYDRANTPTKAGHVSIGIDVEDPALRKHVDAAFKESAAHQDVEFALARFRAKAKERSQKIASLQQKYDEMERGPHPTKSE</sequence>
<name>A0A0F9BHG8_9ZZZZ</name>
<accession>A0A0F9BHG8</accession>
<feature type="compositionally biased region" description="Basic and acidic residues" evidence="1">
    <location>
        <begin position="270"/>
        <end position="284"/>
    </location>
</feature>
<feature type="non-terminal residue" evidence="2">
    <location>
        <position position="1"/>
    </location>
</feature>
<evidence type="ECO:0000313" key="2">
    <source>
        <dbReference type="EMBL" id="KKL13267.1"/>
    </source>
</evidence>
<reference evidence="2" key="1">
    <citation type="journal article" date="2015" name="Nature">
        <title>Complex archaea that bridge the gap between prokaryotes and eukaryotes.</title>
        <authorList>
            <person name="Spang A."/>
            <person name="Saw J.H."/>
            <person name="Jorgensen S.L."/>
            <person name="Zaremba-Niedzwiedzka K."/>
            <person name="Martijn J."/>
            <person name="Lind A.E."/>
            <person name="van Eijk R."/>
            <person name="Schleper C."/>
            <person name="Guy L."/>
            <person name="Ettema T.J."/>
        </authorList>
    </citation>
    <scope>NUCLEOTIDE SEQUENCE</scope>
</reference>
<comment type="caution">
    <text evidence="2">The sequence shown here is derived from an EMBL/GenBank/DDBJ whole genome shotgun (WGS) entry which is preliminary data.</text>
</comment>
<dbReference type="AlphaFoldDB" id="A0A0F9BHG8"/>
<gene>
    <name evidence="2" type="ORF">LCGC14_2527480</name>
</gene>
<dbReference type="EMBL" id="LAZR01040929">
    <property type="protein sequence ID" value="KKL13267.1"/>
    <property type="molecule type" value="Genomic_DNA"/>
</dbReference>
<protein>
    <submittedName>
        <fullName evidence="2">Uncharacterized protein</fullName>
    </submittedName>
</protein>